<dbReference type="AlphaFoldDB" id="A0A6S6SZM5"/>
<name>A0A6S6SZM5_9GAMM</name>
<protein>
    <submittedName>
        <fullName evidence="1">Uncharacterized protein</fullName>
    </submittedName>
</protein>
<proteinExistence type="predicted"/>
<organism evidence="1">
    <name type="scientific">uncultured Thiotrichaceae bacterium</name>
    <dbReference type="NCBI Taxonomy" id="298394"/>
    <lineage>
        <taxon>Bacteria</taxon>
        <taxon>Pseudomonadati</taxon>
        <taxon>Pseudomonadota</taxon>
        <taxon>Gammaproteobacteria</taxon>
        <taxon>Thiotrichales</taxon>
        <taxon>Thiotrichaceae</taxon>
        <taxon>environmental samples</taxon>
    </lineage>
</organism>
<sequence length="81" mass="9166">MRGMVPPEADSGPSQACYAAVYMPKFKLSRKRFPASCVEVAEVMQDAIDRCEDDEKRFPAQVVGPSKSSEGQFIYYLVRWL</sequence>
<gene>
    <name evidence="1" type="ORF">HELGO_WM39259</name>
</gene>
<reference evidence="1" key="1">
    <citation type="submission" date="2020-01" db="EMBL/GenBank/DDBJ databases">
        <authorList>
            <person name="Meier V. D."/>
            <person name="Meier V D."/>
        </authorList>
    </citation>
    <scope>NUCLEOTIDE SEQUENCE</scope>
    <source>
        <strain evidence="1">HLG_WM_MAG_08</strain>
    </source>
</reference>
<accession>A0A6S6SZM5</accession>
<evidence type="ECO:0000313" key="1">
    <source>
        <dbReference type="EMBL" id="CAA6812511.1"/>
    </source>
</evidence>
<dbReference type="EMBL" id="CACVAV010000202">
    <property type="protein sequence ID" value="CAA6812511.1"/>
    <property type="molecule type" value="Genomic_DNA"/>
</dbReference>